<proteinExistence type="predicted"/>
<organism evidence="1 2">
    <name type="scientific">Candidozyma haemuli</name>
    <dbReference type="NCBI Taxonomy" id="45357"/>
    <lineage>
        <taxon>Eukaryota</taxon>
        <taxon>Fungi</taxon>
        <taxon>Dikarya</taxon>
        <taxon>Ascomycota</taxon>
        <taxon>Saccharomycotina</taxon>
        <taxon>Pichiomycetes</taxon>
        <taxon>Metschnikowiaceae</taxon>
        <taxon>Candidozyma</taxon>
    </lineage>
</organism>
<reference evidence="1 2" key="1">
    <citation type="submission" date="2017-12" db="EMBL/GenBank/DDBJ databases">
        <title>Genome Sequence of a Multidrug-Resistant Candida haemulonii Isolate from a Patient with Chronic Leg Ulcers in Israel.</title>
        <authorList>
            <person name="Chow N.A."/>
            <person name="Gade L."/>
            <person name="Batra D."/>
            <person name="Rowe L.A."/>
            <person name="Ben-Ami R."/>
            <person name="Loparev V.N."/>
            <person name="Litvintseva A.P."/>
        </authorList>
    </citation>
    <scope>NUCLEOTIDE SEQUENCE [LARGE SCALE GENOMIC DNA]</scope>
    <source>
        <strain evidence="1 2">B11899</strain>
    </source>
</reference>
<dbReference type="OrthoDB" id="4017072at2759"/>
<evidence type="ECO:0000313" key="2">
    <source>
        <dbReference type="Proteomes" id="UP000244309"/>
    </source>
</evidence>
<gene>
    <name evidence="1" type="ORF">CXQ85_002858</name>
</gene>
<protein>
    <submittedName>
        <fullName evidence="1">Uncharacterized protein</fullName>
    </submittedName>
</protein>
<dbReference type="GeneID" id="37008189"/>
<evidence type="ECO:0000313" key="1">
    <source>
        <dbReference type="EMBL" id="PVH23131.1"/>
    </source>
</evidence>
<dbReference type="Proteomes" id="UP000244309">
    <property type="component" value="Unassembled WGS sequence"/>
</dbReference>
<dbReference type="AlphaFoldDB" id="A0A2V1B1J3"/>
<dbReference type="EMBL" id="PKFO01000010">
    <property type="protein sequence ID" value="PVH23131.1"/>
    <property type="molecule type" value="Genomic_DNA"/>
</dbReference>
<sequence>MAWTAASILRIRCRLRPSFAGIRFASSYSRLADRAHRQLYNSLQTEMKRYRNGKALKVKPSLPQFFVWLQKYGNNETVTLGEAHIPAPFSKESVLEVGLFHLLIGLKGSPDLDWQWETQIEHLDLIQKRMGSNKKFASVSDSSLADAKHILLQESNISHVSGSQLAVIEKSLAIVCAACPQVYKDTSLTLITWLRSLFASSVTDAERHLREATYIPPCIYSDILLRTSMSRKELHDQLSLWHDSIALIGRHYNKKSSHITTIMTNLSYYCVHYDHSCLYDFTKHNLKYFTSKNSGFNFKLFDPAQINKLLWTLSVILIHTQQPSNQTAMAVIRSQELLVKYLTHGKLSQVGFMAVIIALRYVSDEKAQKLFKYAKSQFPDVSVEAYMAEVYLSNSPEQLLHSFNVAMSDYESSATLWLAFVTKLTELGLLSEQRSLKVLDQLLPRSKDLIISKQIILTLLHPIRTIQAMEEFISKLESANMFQPFKGIVHNRYLQILYQNSDTIPASRPYLETVCNSQSAVECARQLYSCIDRKTVNNIGVMLAGESTQRAEDLYNLYQQELGTTPPDENCLVALLRAASWNSTEEHRLRWNNLHATQVAVYEFKLNVSEAFNDSKIMPSNKTWQLYITLLKDCDYTSELSEILRWWEQLHFVPSRDTLLTLLQALPLPFAQRHIKHWKSVPDSASSLQDWPWPNEEELQN</sequence>
<keyword evidence="2" id="KW-1185">Reference proteome</keyword>
<dbReference type="RefSeq" id="XP_025344071.1">
    <property type="nucleotide sequence ID" value="XM_025486521.1"/>
</dbReference>
<name>A0A2V1B1J3_9ASCO</name>
<comment type="caution">
    <text evidence="1">The sequence shown here is derived from an EMBL/GenBank/DDBJ whole genome shotgun (WGS) entry which is preliminary data.</text>
</comment>
<dbReference type="VEuPathDB" id="FungiDB:CXQ85_002858"/>
<accession>A0A2V1B1J3</accession>